<evidence type="ECO:0000256" key="9">
    <source>
        <dbReference type="PIRSR" id="PIRSR605150-2"/>
    </source>
</evidence>
<evidence type="ECO:0000256" key="4">
    <source>
        <dbReference type="ARBA" id="ARBA00022692"/>
    </source>
</evidence>
<feature type="binding site" evidence="10">
    <location>
        <position position="317"/>
    </location>
    <ligand>
        <name>Mn(2+)</name>
        <dbReference type="ChEBI" id="CHEBI:29035"/>
    </ligand>
</feature>
<accession>A0AAV1C0Q1</accession>
<dbReference type="InterPro" id="IPR029044">
    <property type="entry name" value="Nucleotide-diphossugar_trans"/>
</dbReference>
<dbReference type="PANTHER" id="PTHR13301">
    <property type="entry name" value="X-BOX TRANSCRIPTION FACTOR-RELATED"/>
    <property type="match status" value="1"/>
</dbReference>
<dbReference type="Proteomes" id="UP001161247">
    <property type="component" value="Chromosome 1"/>
</dbReference>
<evidence type="ECO:0000313" key="13">
    <source>
        <dbReference type="Proteomes" id="UP001161247"/>
    </source>
</evidence>
<feature type="transmembrane region" description="Helical" evidence="11">
    <location>
        <begin position="531"/>
        <end position="553"/>
    </location>
</feature>
<evidence type="ECO:0000256" key="2">
    <source>
        <dbReference type="ARBA" id="ARBA00022676"/>
    </source>
</evidence>
<dbReference type="InterPro" id="IPR005150">
    <property type="entry name" value="Cellulose_synth"/>
</dbReference>
<comment type="subcellular location">
    <subcellularLocation>
        <location evidence="1">Endomembrane system</location>
        <topology evidence="1">Multi-pass membrane protein</topology>
    </subcellularLocation>
</comment>
<dbReference type="Gene3D" id="3.90.550.10">
    <property type="entry name" value="Spore Coat Polysaccharide Biosynthesis Protein SpsA, Chain A"/>
    <property type="match status" value="2"/>
</dbReference>
<evidence type="ECO:0000256" key="7">
    <source>
        <dbReference type="ARBA" id="ARBA00023316"/>
    </source>
</evidence>
<dbReference type="GO" id="GO:0030244">
    <property type="term" value="P:cellulose biosynthetic process"/>
    <property type="evidence" value="ECO:0007669"/>
    <property type="project" value="InterPro"/>
</dbReference>
<gene>
    <name evidence="12" type="ORF">OLC1_LOCUS826</name>
</gene>
<name>A0AAV1C0Q1_OLDCO</name>
<dbReference type="GO" id="GO:0071555">
    <property type="term" value="P:cell wall organization"/>
    <property type="evidence" value="ECO:0007669"/>
    <property type="project" value="UniProtKB-KW"/>
</dbReference>
<feature type="active site" evidence="8">
    <location>
        <position position="456"/>
    </location>
</feature>
<feature type="binding site" evidence="9">
    <location>
        <position position="150"/>
    </location>
    <ligand>
        <name>UDP-alpha-D-glucose</name>
        <dbReference type="ChEBI" id="CHEBI:58885"/>
    </ligand>
</feature>
<feature type="active site" evidence="8">
    <location>
        <position position="150"/>
    </location>
</feature>
<sequence>MSAENGAKDGTITNLPLFETKPVRITAGVTYKAFAGTIFLGILLILLFRLTNIPPAGQPGRLAWICMLVSELLFSLYWIITQSVRWNVVQRIPFKDRLSLRCEEKLPDVDVFVCTADPIIEPPTLVINTVLSVMSYNYPTEKLSIYLSDDGGSEFTFYALLEAAEFAKYWLPFCKRFKVELRAPAAYFERNLDFRNESPAFAREWSKVKKLYEDMNIRIETALKNGGISPEVKEKHKGFSEWSSKTTKNDHQSIVQVLIGGNNSKYVDIDGNKLPRLVYLSREKRPQKPHNFKAGSMNALIRVSSQISNAPIILNLDCDMYSNDPDAIRDALCFFLDEKQGYKTSYVQHPQRYHNLNKADTYSSKAGVTHKIELAGIDGYGGTLYCGTGCFHRRASLCGMKFSQENKAELSSAKDEIQGTVEELEEKSKLLANCSYEDGTDWGKKMGLVYGCPVEDIVTGLTIQCRGWRPIYYDPPKPGFLGIAATTLDQALVQHKRWCEGLFQIFLSKYCPFIYGYGKIKLGAQMGYCVYLWWAPISLATVCYATVPTLCLIHGIQIFPQVSSPWFIPFAYVFIAKYGYSLFESLVCGDTFERWWNAQRIWLFRRISSYFFAFTDTIIRQLGLAQMTFTITAKVVNDEVMKRYENGILEFGSSSVMFVIITTLALLNLFGLLWGIKTIFMATTMLEQFIPQIILSGVLVMVNLPVYIALFFRTDEGNLPSSVLWRSVVLASVASLLPVL</sequence>
<feature type="binding site" evidence="10">
    <location>
        <position position="293"/>
    </location>
    <ligand>
        <name>Mn(2+)</name>
        <dbReference type="ChEBI" id="CHEBI:29035"/>
    </ligand>
</feature>
<proteinExistence type="predicted"/>
<keyword evidence="13" id="KW-1185">Reference proteome</keyword>
<evidence type="ECO:0000313" key="12">
    <source>
        <dbReference type="EMBL" id="CAI9088198.1"/>
    </source>
</evidence>
<evidence type="ECO:0000256" key="10">
    <source>
        <dbReference type="PIRSR" id="PIRSR605150-3"/>
    </source>
</evidence>
<dbReference type="GO" id="GO:0012505">
    <property type="term" value="C:endomembrane system"/>
    <property type="evidence" value="ECO:0007669"/>
    <property type="project" value="UniProtKB-SubCell"/>
</dbReference>
<reference evidence="12" key="1">
    <citation type="submission" date="2023-03" db="EMBL/GenBank/DDBJ databases">
        <authorList>
            <person name="Julca I."/>
        </authorList>
    </citation>
    <scope>NUCLEOTIDE SEQUENCE</scope>
</reference>
<evidence type="ECO:0000256" key="8">
    <source>
        <dbReference type="PIRSR" id="PIRSR605150-1"/>
    </source>
</evidence>
<evidence type="ECO:0000256" key="6">
    <source>
        <dbReference type="ARBA" id="ARBA00023136"/>
    </source>
</evidence>
<keyword evidence="2" id="KW-0328">Glycosyltransferase</keyword>
<evidence type="ECO:0000256" key="5">
    <source>
        <dbReference type="ARBA" id="ARBA00022989"/>
    </source>
</evidence>
<evidence type="ECO:0000256" key="3">
    <source>
        <dbReference type="ARBA" id="ARBA00022679"/>
    </source>
</evidence>
<dbReference type="Pfam" id="PF03552">
    <property type="entry name" value="Cellulose_synt"/>
    <property type="match status" value="2"/>
</dbReference>
<dbReference type="GO" id="GO:0016020">
    <property type="term" value="C:membrane"/>
    <property type="evidence" value="ECO:0007669"/>
    <property type="project" value="InterPro"/>
</dbReference>
<evidence type="ECO:0000256" key="11">
    <source>
        <dbReference type="SAM" id="Phobius"/>
    </source>
</evidence>
<dbReference type="SUPFAM" id="SSF53448">
    <property type="entry name" value="Nucleotide-diphospho-sugar transferases"/>
    <property type="match status" value="1"/>
</dbReference>
<evidence type="ECO:0000256" key="1">
    <source>
        <dbReference type="ARBA" id="ARBA00004127"/>
    </source>
</evidence>
<keyword evidence="4 11" id="KW-0812">Transmembrane</keyword>
<feature type="transmembrane region" description="Helical" evidence="11">
    <location>
        <begin position="656"/>
        <end position="676"/>
    </location>
</feature>
<feature type="transmembrane region" description="Helical" evidence="11">
    <location>
        <begin position="688"/>
        <end position="711"/>
    </location>
</feature>
<keyword evidence="7" id="KW-0961">Cell wall biogenesis/degradation</keyword>
<protein>
    <submittedName>
        <fullName evidence="12">OLC1v1022463C1</fullName>
    </submittedName>
</protein>
<dbReference type="AlphaFoldDB" id="A0AAV1C0Q1"/>
<keyword evidence="5 11" id="KW-1133">Transmembrane helix</keyword>
<dbReference type="GO" id="GO:0016760">
    <property type="term" value="F:cellulose synthase (UDP-forming) activity"/>
    <property type="evidence" value="ECO:0007669"/>
    <property type="project" value="InterPro"/>
</dbReference>
<dbReference type="EMBL" id="OX459118">
    <property type="protein sequence ID" value="CAI9088198.1"/>
    <property type="molecule type" value="Genomic_DNA"/>
</dbReference>
<feature type="binding site" evidence="9">
    <location>
        <position position="121"/>
    </location>
    <ligand>
        <name>UDP-alpha-D-glucose</name>
        <dbReference type="ChEBI" id="CHEBI:58885"/>
    </ligand>
</feature>
<feature type="transmembrane region" description="Helical" evidence="11">
    <location>
        <begin position="565"/>
        <end position="583"/>
    </location>
</feature>
<organism evidence="12 13">
    <name type="scientific">Oldenlandia corymbosa var. corymbosa</name>
    <dbReference type="NCBI Taxonomy" id="529605"/>
    <lineage>
        <taxon>Eukaryota</taxon>
        <taxon>Viridiplantae</taxon>
        <taxon>Streptophyta</taxon>
        <taxon>Embryophyta</taxon>
        <taxon>Tracheophyta</taxon>
        <taxon>Spermatophyta</taxon>
        <taxon>Magnoliopsida</taxon>
        <taxon>eudicotyledons</taxon>
        <taxon>Gunneridae</taxon>
        <taxon>Pentapetalae</taxon>
        <taxon>asterids</taxon>
        <taxon>lamiids</taxon>
        <taxon>Gentianales</taxon>
        <taxon>Rubiaceae</taxon>
        <taxon>Rubioideae</taxon>
        <taxon>Spermacoceae</taxon>
        <taxon>Hedyotis-Oldenlandia complex</taxon>
        <taxon>Oldenlandia</taxon>
    </lineage>
</organism>
<feature type="transmembrane region" description="Helical" evidence="11">
    <location>
        <begin position="29"/>
        <end position="50"/>
    </location>
</feature>
<keyword evidence="6 11" id="KW-0472">Membrane</keyword>
<keyword evidence="3" id="KW-0808">Transferase</keyword>
<feature type="transmembrane region" description="Helical" evidence="11">
    <location>
        <begin position="62"/>
        <end position="80"/>
    </location>
</feature>